<evidence type="ECO:0000259" key="9">
    <source>
        <dbReference type="Pfam" id="PF01618"/>
    </source>
</evidence>
<keyword evidence="6" id="KW-0813">Transport</keyword>
<dbReference type="AlphaFoldDB" id="A0A1N6P8A6"/>
<feature type="transmembrane region" description="Helical" evidence="8">
    <location>
        <begin position="349"/>
        <end position="371"/>
    </location>
</feature>
<comment type="similarity">
    <text evidence="6">Belongs to the exbB/tolQ family.</text>
</comment>
<evidence type="ECO:0000313" key="10">
    <source>
        <dbReference type="EMBL" id="SIQ00600.1"/>
    </source>
</evidence>
<dbReference type="InterPro" id="IPR017270">
    <property type="entry name" value="MotA/TolQ/ExbB-rel"/>
</dbReference>
<evidence type="ECO:0000256" key="1">
    <source>
        <dbReference type="ARBA" id="ARBA00004651"/>
    </source>
</evidence>
<reference evidence="10 11" key="1">
    <citation type="submission" date="2017-01" db="EMBL/GenBank/DDBJ databases">
        <authorList>
            <person name="Mah S.A."/>
            <person name="Swanson W.J."/>
            <person name="Moy G.W."/>
            <person name="Vacquier V.D."/>
        </authorList>
    </citation>
    <scope>NUCLEOTIDE SEQUENCE [LARGE SCALE GENOMIC DNA]</scope>
    <source>
        <strain evidence="10 11">DSM 7027</strain>
    </source>
</reference>
<name>A0A1N6P8A6_9GAMM</name>
<keyword evidence="5 8" id="KW-0472">Membrane</keyword>
<sequence>MKALLRTLTLALVVVGLPVQANELQELLQQVRSQAASDEQVDAARLAEFRSDHARQEALLQEAQARLAAAEARQEALKSEFQSNEDALTEQGEALRVRSGQLGEVFGVVKQQAQELHGLVDDSLISAEFADRSELLAFADKKRIPTLAELEGLWFLLQQEMTATGQVTRFQAPVVQADGVRAESEVVRVGPFTALTTEGQYLNYVDGSLQVLPVQPSNAVVSQAREFAAGQSDSLVVDPSRGNLLALLAQTPNLKERIAQGGLVGYIILSLGGIGLLVALWKLLTTLKMEFSVRAQLRNADDAKATNPLGRVLAAGRAGRTTDETELRVDEALLKEAPLLERGLTLLKLVAAVAPLLGLLGTVTGMIGTFQSITLFGTGDPKLMAGGISQALMTTVLGLCVAIPLLFCHSLLAARSRRLLQLLQQKGLALLALQREQLSDAEEARHAA</sequence>
<evidence type="ECO:0000256" key="5">
    <source>
        <dbReference type="ARBA" id="ARBA00023136"/>
    </source>
</evidence>
<gene>
    <name evidence="10" type="ORF">SAMN05421647_101857</name>
</gene>
<feature type="transmembrane region" description="Helical" evidence="8">
    <location>
        <begin position="391"/>
        <end position="414"/>
    </location>
</feature>
<evidence type="ECO:0000313" key="11">
    <source>
        <dbReference type="Proteomes" id="UP000186895"/>
    </source>
</evidence>
<protein>
    <submittedName>
        <fullName evidence="10">Outer membrane transport energization protein ExbB</fullName>
    </submittedName>
</protein>
<keyword evidence="3 8" id="KW-0812">Transmembrane</keyword>
<dbReference type="PANTHER" id="PTHR30625">
    <property type="entry name" value="PROTEIN TOLQ"/>
    <property type="match status" value="1"/>
</dbReference>
<evidence type="ECO:0000256" key="4">
    <source>
        <dbReference type="ARBA" id="ARBA00022989"/>
    </source>
</evidence>
<keyword evidence="2" id="KW-1003">Cell membrane</keyword>
<evidence type="ECO:0000256" key="3">
    <source>
        <dbReference type="ARBA" id="ARBA00022692"/>
    </source>
</evidence>
<dbReference type="Proteomes" id="UP000186895">
    <property type="component" value="Unassembled WGS sequence"/>
</dbReference>
<dbReference type="STRING" id="49186.SAMN05421647_101857"/>
<evidence type="ECO:0000256" key="7">
    <source>
        <dbReference type="SAM" id="Coils"/>
    </source>
</evidence>
<dbReference type="InterPro" id="IPR050790">
    <property type="entry name" value="ExbB/TolQ_transport"/>
</dbReference>
<dbReference type="RefSeq" id="WP_076461090.1">
    <property type="nucleotide sequence ID" value="NZ_FTMN01000001.1"/>
</dbReference>
<feature type="coiled-coil region" evidence="7">
    <location>
        <begin position="21"/>
        <end position="87"/>
    </location>
</feature>
<dbReference type="PANTHER" id="PTHR30625:SF11">
    <property type="entry name" value="MOTA_TOLQ_EXBB PROTON CHANNEL DOMAIN-CONTAINING PROTEIN"/>
    <property type="match status" value="1"/>
</dbReference>
<dbReference type="InterPro" id="IPR002898">
    <property type="entry name" value="MotA_ExbB_proton_chnl"/>
</dbReference>
<keyword evidence="4 8" id="KW-1133">Transmembrane helix</keyword>
<feature type="transmembrane region" description="Helical" evidence="8">
    <location>
        <begin position="263"/>
        <end position="284"/>
    </location>
</feature>
<keyword evidence="6" id="KW-0653">Protein transport</keyword>
<proteinExistence type="inferred from homology"/>
<dbReference type="GO" id="GO:0005886">
    <property type="term" value="C:plasma membrane"/>
    <property type="evidence" value="ECO:0007669"/>
    <property type="project" value="UniProtKB-SubCell"/>
</dbReference>
<dbReference type="EMBL" id="FTMN01000001">
    <property type="protein sequence ID" value="SIQ00600.1"/>
    <property type="molecule type" value="Genomic_DNA"/>
</dbReference>
<dbReference type="PIRSF" id="PIRSF037714">
    <property type="entry name" value="TolR"/>
    <property type="match status" value="1"/>
</dbReference>
<comment type="subcellular location">
    <subcellularLocation>
        <location evidence="1">Cell membrane</location>
        <topology evidence="1">Multi-pass membrane protein</topology>
    </subcellularLocation>
    <subcellularLocation>
        <location evidence="6">Membrane</location>
        <topology evidence="6">Multi-pass membrane protein</topology>
    </subcellularLocation>
</comment>
<feature type="domain" description="MotA/TolQ/ExbB proton channel" evidence="9">
    <location>
        <begin position="307"/>
        <end position="424"/>
    </location>
</feature>
<dbReference type="GO" id="GO:0017038">
    <property type="term" value="P:protein import"/>
    <property type="evidence" value="ECO:0007669"/>
    <property type="project" value="TreeGrafter"/>
</dbReference>
<keyword evidence="11" id="KW-1185">Reference proteome</keyword>
<evidence type="ECO:0000256" key="8">
    <source>
        <dbReference type="SAM" id="Phobius"/>
    </source>
</evidence>
<accession>A0A1N6P8A6</accession>
<evidence type="ECO:0000256" key="2">
    <source>
        <dbReference type="ARBA" id="ARBA00022475"/>
    </source>
</evidence>
<dbReference type="Pfam" id="PF01618">
    <property type="entry name" value="MotA_ExbB"/>
    <property type="match status" value="1"/>
</dbReference>
<organism evidence="10 11">
    <name type="scientific">Marinobacterium stanieri</name>
    <dbReference type="NCBI Taxonomy" id="49186"/>
    <lineage>
        <taxon>Bacteria</taxon>
        <taxon>Pseudomonadati</taxon>
        <taxon>Pseudomonadota</taxon>
        <taxon>Gammaproteobacteria</taxon>
        <taxon>Oceanospirillales</taxon>
        <taxon>Oceanospirillaceae</taxon>
        <taxon>Marinobacterium</taxon>
    </lineage>
</organism>
<evidence type="ECO:0000256" key="6">
    <source>
        <dbReference type="RuleBase" id="RU004057"/>
    </source>
</evidence>
<dbReference type="eggNOG" id="COG0811">
    <property type="taxonomic scope" value="Bacteria"/>
</dbReference>
<keyword evidence="7" id="KW-0175">Coiled coil</keyword>